<feature type="binding site" evidence="16">
    <location>
        <position position="303"/>
    </location>
    <ligand>
        <name>FAD</name>
        <dbReference type="ChEBI" id="CHEBI:57692"/>
    </ligand>
</feature>
<evidence type="ECO:0000256" key="12">
    <source>
        <dbReference type="ARBA" id="ARBA00023157"/>
    </source>
</evidence>
<proteinExistence type="inferred from homology"/>
<evidence type="ECO:0000313" key="22">
    <source>
        <dbReference type="Proteomes" id="UP000242444"/>
    </source>
</evidence>
<evidence type="ECO:0000256" key="7">
    <source>
        <dbReference type="ARBA" id="ARBA00022723"/>
    </source>
</evidence>
<keyword evidence="8 16" id="KW-0274">FAD</keyword>
<comment type="similarity">
    <text evidence="1 18">Belongs to the class-I pyridine nucleotide-disulfide oxidoreductase family.</text>
</comment>
<keyword evidence="22" id="KW-1185">Reference proteome</keyword>
<dbReference type="Pfam" id="PF07992">
    <property type="entry name" value="Pyr_redox_2"/>
    <property type="match status" value="1"/>
</dbReference>
<evidence type="ECO:0000256" key="3">
    <source>
        <dbReference type="ARBA" id="ARBA00012661"/>
    </source>
</evidence>
<evidence type="ECO:0000313" key="21">
    <source>
        <dbReference type="EMBL" id="OZM70752.1"/>
    </source>
</evidence>
<comment type="cofactor">
    <cofactor evidence="16">
        <name>FAD</name>
        <dbReference type="ChEBI" id="CHEBI:57692"/>
    </cofactor>
    <text evidence="16">Binds 1 FAD per subunit.</text>
</comment>
<dbReference type="GO" id="GO:0050661">
    <property type="term" value="F:NADP binding"/>
    <property type="evidence" value="ECO:0007669"/>
    <property type="project" value="InterPro"/>
</dbReference>
<keyword evidence="5" id="KW-0475">Mercuric resistance</keyword>
<dbReference type="GO" id="GO:0003955">
    <property type="term" value="F:NAD(P)H dehydrogenase (quinone) activity"/>
    <property type="evidence" value="ECO:0007669"/>
    <property type="project" value="TreeGrafter"/>
</dbReference>
<dbReference type="EC" id="1.16.1.1" evidence="3"/>
<dbReference type="AlphaFoldDB" id="A0A263CX84"/>
<dbReference type="InterPro" id="IPR036188">
    <property type="entry name" value="FAD/NAD-bd_sf"/>
</dbReference>
<keyword evidence="6 18" id="KW-0285">Flavoprotein</keyword>
<dbReference type="PRINTS" id="PR00411">
    <property type="entry name" value="PNDRDTASEI"/>
</dbReference>
<dbReference type="GO" id="GO:0050660">
    <property type="term" value="F:flavin adenine dinucleotide binding"/>
    <property type="evidence" value="ECO:0007669"/>
    <property type="project" value="InterPro"/>
</dbReference>
<reference evidence="21 22" key="1">
    <citation type="submission" date="2017-07" db="EMBL/GenBank/DDBJ databases">
        <title>Amycolatopsis antarcticus sp. nov., isolated from the surface of an Antarcticus brown macroalga.</title>
        <authorList>
            <person name="Wang J."/>
            <person name="Leiva S."/>
            <person name="Huang J."/>
            <person name="Huang Y."/>
        </authorList>
    </citation>
    <scope>NUCLEOTIDE SEQUENCE [LARGE SCALE GENOMIC DNA]</scope>
    <source>
        <strain evidence="21 22">AU-G6</strain>
    </source>
</reference>
<evidence type="ECO:0000256" key="2">
    <source>
        <dbReference type="ARBA" id="ARBA00011738"/>
    </source>
</evidence>
<keyword evidence="16" id="KW-0520">NAD</keyword>
<dbReference type="Gene3D" id="3.30.390.30">
    <property type="match status" value="1"/>
</dbReference>
<protein>
    <recommendedName>
        <fullName evidence="4">Mercuric reductase</fullName>
        <ecNumber evidence="3">1.16.1.1</ecNumber>
    </recommendedName>
    <alternativeName>
        <fullName evidence="14">Hg(II) reductase</fullName>
    </alternativeName>
</protein>
<evidence type="ECO:0000256" key="4">
    <source>
        <dbReference type="ARBA" id="ARBA00014791"/>
    </source>
</evidence>
<evidence type="ECO:0000256" key="6">
    <source>
        <dbReference type="ARBA" id="ARBA00022630"/>
    </source>
</evidence>
<evidence type="ECO:0000259" key="19">
    <source>
        <dbReference type="Pfam" id="PF02852"/>
    </source>
</evidence>
<keyword evidence="13 18" id="KW-0676">Redox-active center</keyword>
<dbReference type="InParanoid" id="A0A263CX84"/>
<keyword evidence="16" id="KW-0547">Nucleotide-binding</keyword>
<dbReference type="SUPFAM" id="SSF51905">
    <property type="entry name" value="FAD/NAD(P)-binding domain"/>
    <property type="match status" value="1"/>
</dbReference>
<dbReference type="PRINTS" id="PR00368">
    <property type="entry name" value="FADPNR"/>
</dbReference>
<dbReference type="InterPro" id="IPR021179">
    <property type="entry name" value="Mercury_reductase_MerA"/>
</dbReference>
<keyword evidence="7" id="KW-0479">Metal-binding</keyword>
<feature type="binding site" evidence="16">
    <location>
        <position position="50"/>
    </location>
    <ligand>
        <name>FAD</name>
        <dbReference type="ChEBI" id="CHEBI:57692"/>
    </ligand>
</feature>
<dbReference type="GO" id="GO:0016668">
    <property type="term" value="F:oxidoreductase activity, acting on a sulfur group of donors, NAD(P) as acceptor"/>
    <property type="evidence" value="ECO:0007669"/>
    <property type="project" value="InterPro"/>
</dbReference>
<keyword evidence="11 18" id="KW-0560">Oxidoreductase</keyword>
<feature type="disulfide bond" description="Redox-active" evidence="17">
    <location>
        <begin position="41"/>
        <end position="46"/>
    </location>
</feature>
<evidence type="ECO:0000256" key="16">
    <source>
        <dbReference type="PIRSR" id="PIRSR000350-3"/>
    </source>
</evidence>
<evidence type="ECO:0000256" key="17">
    <source>
        <dbReference type="PIRSR" id="PIRSR000350-4"/>
    </source>
</evidence>
<dbReference type="FunFam" id="3.30.390.30:FF:000001">
    <property type="entry name" value="Dihydrolipoyl dehydrogenase"/>
    <property type="match status" value="1"/>
</dbReference>
<comment type="subunit">
    <text evidence="2">Homodimer.</text>
</comment>
<name>A0A263CX84_9PSEU</name>
<keyword evidence="10" id="KW-0476">Mercury</keyword>
<dbReference type="InterPro" id="IPR023753">
    <property type="entry name" value="FAD/NAD-binding_dom"/>
</dbReference>
<sequence length="462" mass="47767">MVRYDLAVIGSGGGAFAAAIAARGKGKSVVMIERGTVGGTCVNVGCVPSKALLAAAEARHGALGQHFPGISTSAGPVDAAALIGGKDTLVAGLRAEKYVDLAAEYGWEILPGVARFVEGPALEVDLHDGGHVRVEAEHYLIATGSTPRTEGLDGADRVDYLTSTTAMKQTELPESLVVVGGGYVGLEQAQLFAHLGVRVSIVGRFAPHTEPELAGLLAGVFADDGIAVIAERATQVEADGSGVVVTAGRQRVTGQRLLLATGRNPVATGLNLDAVGVKTGPRGEVVVDEHLRTDNPRVWAAGDVTGHPQYVYVAGAHGSVVVDNAFDDAGRTLDYHHLPAVTFTTPSLASAGLTDVQAVEQGYACECRVLPLEYVPRALVNRDTRGAIKLVAEQGSGRLLGAHVLAAGAGDVIATAVYALANRMTVHEMAGLWCPYLTMAEGLKLAAQTFTRDVAKLSCCAS</sequence>
<evidence type="ECO:0000256" key="9">
    <source>
        <dbReference type="ARBA" id="ARBA00022857"/>
    </source>
</evidence>
<evidence type="ECO:0000256" key="13">
    <source>
        <dbReference type="ARBA" id="ARBA00023284"/>
    </source>
</evidence>
<dbReference type="PIRSF" id="PIRSF000350">
    <property type="entry name" value="Mercury_reductase_MerA"/>
    <property type="match status" value="1"/>
</dbReference>
<dbReference type="PANTHER" id="PTHR43014">
    <property type="entry name" value="MERCURIC REDUCTASE"/>
    <property type="match status" value="1"/>
</dbReference>
<evidence type="ECO:0000256" key="10">
    <source>
        <dbReference type="ARBA" id="ARBA00022914"/>
    </source>
</evidence>
<evidence type="ECO:0000256" key="11">
    <source>
        <dbReference type="ARBA" id="ARBA00023002"/>
    </source>
</evidence>
<dbReference type="GO" id="GO:0050787">
    <property type="term" value="P:detoxification of mercury ion"/>
    <property type="evidence" value="ECO:0007669"/>
    <property type="project" value="InterPro"/>
</dbReference>
<evidence type="ECO:0000256" key="1">
    <source>
        <dbReference type="ARBA" id="ARBA00007532"/>
    </source>
</evidence>
<dbReference type="GO" id="GO:0016152">
    <property type="term" value="F:mercury (II) reductase (NADP+) activity"/>
    <property type="evidence" value="ECO:0007669"/>
    <property type="project" value="UniProtKB-EC"/>
</dbReference>
<evidence type="ECO:0000256" key="5">
    <source>
        <dbReference type="ARBA" id="ARBA00022466"/>
    </source>
</evidence>
<keyword evidence="12" id="KW-1015">Disulfide bond</keyword>
<organism evidence="21 22">
    <name type="scientific">Amycolatopsis antarctica</name>
    <dbReference type="NCBI Taxonomy" id="1854586"/>
    <lineage>
        <taxon>Bacteria</taxon>
        <taxon>Bacillati</taxon>
        <taxon>Actinomycetota</taxon>
        <taxon>Actinomycetes</taxon>
        <taxon>Pseudonocardiales</taxon>
        <taxon>Pseudonocardiaceae</taxon>
        <taxon>Amycolatopsis</taxon>
    </lineage>
</organism>
<dbReference type="InterPro" id="IPR001100">
    <property type="entry name" value="Pyr_nuc-diS_OxRdtase"/>
</dbReference>
<feature type="binding site" evidence="16">
    <location>
        <position position="262"/>
    </location>
    <ligand>
        <name>NAD(+)</name>
        <dbReference type="ChEBI" id="CHEBI:57540"/>
    </ligand>
</feature>
<dbReference type="EMBL" id="NKYE01000018">
    <property type="protein sequence ID" value="OZM70752.1"/>
    <property type="molecule type" value="Genomic_DNA"/>
</dbReference>
<dbReference type="InterPro" id="IPR012999">
    <property type="entry name" value="Pyr_OxRdtase_I_AS"/>
</dbReference>
<feature type="domain" description="FAD/NAD(P)-binding" evidence="20">
    <location>
        <begin position="4"/>
        <end position="318"/>
    </location>
</feature>
<dbReference type="Gene3D" id="3.50.50.60">
    <property type="entry name" value="FAD/NAD(P)-binding domain"/>
    <property type="match status" value="2"/>
</dbReference>
<dbReference type="Proteomes" id="UP000242444">
    <property type="component" value="Unassembled WGS sequence"/>
</dbReference>
<dbReference type="GO" id="GO:0045340">
    <property type="term" value="F:mercury ion binding"/>
    <property type="evidence" value="ECO:0007669"/>
    <property type="project" value="InterPro"/>
</dbReference>
<feature type="binding site" evidence="16">
    <location>
        <begin position="143"/>
        <end position="145"/>
    </location>
    <ligand>
        <name>FAD</name>
        <dbReference type="ChEBI" id="CHEBI:57692"/>
    </ligand>
</feature>
<dbReference type="SUPFAM" id="SSF55424">
    <property type="entry name" value="FAD/NAD-linked reductases, dimerisation (C-terminal) domain"/>
    <property type="match status" value="1"/>
</dbReference>
<dbReference type="Pfam" id="PF02852">
    <property type="entry name" value="Pyr_redox_dim"/>
    <property type="match status" value="1"/>
</dbReference>
<dbReference type="PANTHER" id="PTHR43014:SF4">
    <property type="entry name" value="PYRIDINE NUCLEOTIDE-DISULFIDE OXIDOREDUCTASE RCLA-RELATED"/>
    <property type="match status" value="1"/>
</dbReference>
<dbReference type="NCBIfam" id="TIGR02053">
    <property type="entry name" value="MerA"/>
    <property type="match status" value="1"/>
</dbReference>
<evidence type="ECO:0000256" key="18">
    <source>
        <dbReference type="RuleBase" id="RU003691"/>
    </source>
</evidence>
<gene>
    <name evidence="21" type="primary">merA</name>
    <name evidence="21" type="ORF">CFN78_24120</name>
</gene>
<feature type="binding site" evidence="16">
    <location>
        <begin position="180"/>
        <end position="187"/>
    </location>
    <ligand>
        <name>NAD(+)</name>
        <dbReference type="ChEBI" id="CHEBI:57540"/>
    </ligand>
</feature>
<accession>A0A263CX84</accession>
<evidence type="ECO:0000256" key="14">
    <source>
        <dbReference type="ARBA" id="ARBA00031725"/>
    </source>
</evidence>
<evidence type="ECO:0000259" key="20">
    <source>
        <dbReference type="Pfam" id="PF07992"/>
    </source>
</evidence>
<dbReference type="InterPro" id="IPR004099">
    <property type="entry name" value="Pyr_nucl-diS_OxRdtase_dimer"/>
</dbReference>
<comment type="catalytic activity">
    <reaction evidence="15">
        <text>Hg + NADP(+) + H(+) = Hg(2+) + NADPH</text>
        <dbReference type="Rhea" id="RHEA:23856"/>
        <dbReference type="ChEBI" id="CHEBI:15378"/>
        <dbReference type="ChEBI" id="CHEBI:16170"/>
        <dbReference type="ChEBI" id="CHEBI:16793"/>
        <dbReference type="ChEBI" id="CHEBI:57783"/>
        <dbReference type="ChEBI" id="CHEBI:58349"/>
        <dbReference type="EC" id="1.16.1.1"/>
    </reaction>
</comment>
<dbReference type="OrthoDB" id="4678789at2"/>
<feature type="domain" description="Pyridine nucleotide-disulphide oxidoreductase dimerisation" evidence="19">
    <location>
        <begin position="339"/>
        <end position="446"/>
    </location>
</feature>
<dbReference type="RefSeq" id="WP_094865224.1">
    <property type="nucleotide sequence ID" value="NZ_NKYE01000018.1"/>
</dbReference>
<evidence type="ECO:0000256" key="8">
    <source>
        <dbReference type="ARBA" id="ARBA00022827"/>
    </source>
</evidence>
<evidence type="ECO:0000256" key="15">
    <source>
        <dbReference type="ARBA" id="ARBA00048984"/>
    </source>
</evidence>
<keyword evidence="9" id="KW-0521">NADP</keyword>
<comment type="caution">
    <text evidence="21">The sequence shown here is derived from an EMBL/GenBank/DDBJ whole genome shotgun (WGS) entry which is preliminary data.</text>
</comment>
<dbReference type="InterPro" id="IPR016156">
    <property type="entry name" value="FAD/NAD-linked_Rdtase_dimer_sf"/>
</dbReference>
<dbReference type="PROSITE" id="PS00076">
    <property type="entry name" value="PYRIDINE_REDOX_1"/>
    <property type="match status" value="1"/>
</dbReference>